<proteinExistence type="predicted"/>
<evidence type="ECO:0000313" key="1">
    <source>
        <dbReference type="EMBL" id="CAB4148787.1"/>
    </source>
</evidence>
<organism evidence="1">
    <name type="scientific">uncultured Caudovirales phage</name>
    <dbReference type="NCBI Taxonomy" id="2100421"/>
    <lineage>
        <taxon>Viruses</taxon>
        <taxon>Duplodnaviria</taxon>
        <taxon>Heunggongvirae</taxon>
        <taxon>Uroviricota</taxon>
        <taxon>Caudoviricetes</taxon>
        <taxon>Peduoviridae</taxon>
        <taxon>Maltschvirus</taxon>
        <taxon>Maltschvirus maltsch</taxon>
    </lineage>
</organism>
<dbReference type="EMBL" id="LR796609">
    <property type="protein sequence ID" value="CAB4154213.1"/>
    <property type="molecule type" value="Genomic_DNA"/>
</dbReference>
<evidence type="ECO:0000313" key="2">
    <source>
        <dbReference type="EMBL" id="CAB4154213.1"/>
    </source>
</evidence>
<gene>
    <name evidence="1" type="ORF">UFOVP534_25</name>
    <name evidence="2" type="ORF">UFOVP637_48</name>
</gene>
<dbReference type="EMBL" id="LR796509">
    <property type="protein sequence ID" value="CAB4148787.1"/>
    <property type="molecule type" value="Genomic_DNA"/>
</dbReference>
<name>A0A6J5MSE5_9CAUD</name>
<accession>A0A6J5MSE5</accession>
<protein>
    <submittedName>
        <fullName evidence="1">Uncharacterized protein</fullName>
    </submittedName>
</protein>
<sequence length="49" mass="5515">MDTDTETIAEIDEALAHAIASRKTTIDSKKHLVDKFIDDLLDSRLELSE</sequence>
<reference evidence="1" key="1">
    <citation type="submission" date="2020-04" db="EMBL/GenBank/DDBJ databases">
        <authorList>
            <person name="Chiriac C."/>
            <person name="Salcher M."/>
            <person name="Ghai R."/>
            <person name="Kavagutti S V."/>
        </authorList>
    </citation>
    <scope>NUCLEOTIDE SEQUENCE</scope>
</reference>